<feature type="DNA-binding region" description="OmpR/PhoB-type" evidence="2">
    <location>
        <begin position="109"/>
        <end position="208"/>
    </location>
</feature>
<dbReference type="RefSeq" id="WP_344219191.1">
    <property type="nucleotide sequence ID" value="NZ_BAAAOS010000044.1"/>
</dbReference>
<feature type="region of interest" description="Disordered" evidence="3">
    <location>
        <begin position="208"/>
        <end position="234"/>
    </location>
</feature>
<evidence type="ECO:0000256" key="1">
    <source>
        <dbReference type="ARBA" id="ARBA00023125"/>
    </source>
</evidence>
<name>A0ABP4Q3T2_9ACTN</name>
<dbReference type="EMBL" id="BAAAOS010000044">
    <property type="protein sequence ID" value="GAA1595361.1"/>
    <property type="molecule type" value="Genomic_DNA"/>
</dbReference>
<keyword evidence="6" id="KW-1185">Reference proteome</keyword>
<gene>
    <name evidence="5" type="ORF">GCM10009789_56720</name>
</gene>
<evidence type="ECO:0000313" key="5">
    <source>
        <dbReference type="EMBL" id="GAA1595361.1"/>
    </source>
</evidence>
<dbReference type="SMART" id="SM00862">
    <property type="entry name" value="Trans_reg_C"/>
    <property type="match status" value="1"/>
</dbReference>
<dbReference type="Pfam" id="PF00486">
    <property type="entry name" value="Trans_reg_C"/>
    <property type="match status" value="1"/>
</dbReference>
<organism evidence="5 6">
    <name type="scientific">Kribbella sancticallisti</name>
    <dbReference type="NCBI Taxonomy" id="460087"/>
    <lineage>
        <taxon>Bacteria</taxon>
        <taxon>Bacillati</taxon>
        <taxon>Actinomycetota</taxon>
        <taxon>Actinomycetes</taxon>
        <taxon>Propionibacteriales</taxon>
        <taxon>Kribbellaceae</taxon>
        <taxon>Kribbella</taxon>
    </lineage>
</organism>
<dbReference type="Gene3D" id="1.10.10.10">
    <property type="entry name" value="Winged helix-like DNA-binding domain superfamily/Winged helix DNA-binding domain"/>
    <property type="match status" value="1"/>
</dbReference>
<reference evidence="6" key="1">
    <citation type="journal article" date="2019" name="Int. J. Syst. Evol. Microbiol.">
        <title>The Global Catalogue of Microorganisms (GCM) 10K type strain sequencing project: providing services to taxonomists for standard genome sequencing and annotation.</title>
        <authorList>
            <consortium name="The Broad Institute Genomics Platform"/>
            <consortium name="The Broad Institute Genome Sequencing Center for Infectious Disease"/>
            <person name="Wu L."/>
            <person name="Ma J."/>
        </authorList>
    </citation>
    <scope>NUCLEOTIDE SEQUENCE [LARGE SCALE GENOMIC DNA]</scope>
    <source>
        <strain evidence="6">JCM 14969</strain>
    </source>
</reference>
<dbReference type="CDD" id="cd00383">
    <property type="entry name" value="trans_reg_C"/>
    <property type="match status" value="1"/>
</dbReference>
<keyword evidence="1 2" id="KW-0238">DNA-binding</keyword>
<dbReference type="PROSITE" id="PS51755">
    <property type="entry name" value="OMPR_PHOB"/>
    <property type="match status" value="1"/>
</dbReference>
<dbReference type="SUPFAM" id="SSF46894">
    <property type="entry name" value="C-terminal effector domain of the bipartite response regulators"/>
    <property type="match status" value="1"/>
</dbReference>
<proteinExistence type="predicted"/>
<sequence length="234" mass="25966">MRRSQSEGSWKNHNRIRLIVLHEKPEAALGLIETLGFVDLLPLLAVTPEHADRLADCDVEGILRIQAGAAELSLEDAGHPVLRRWTLLGQSDIQVALTVRDLMIKAGRSRSLVWGPLEIHPRLFRAFWMGAPLQLSPLQLRLMTLLVAAEGEVVTRQQIAARVFGDSFDRSGDRLDAHVRRLRQLLEDDPAHPRFLLTVRGEGLRLGDVSPSEVSQVSPGRVSLGDVTERPGRG</sequence>
<dbReference type="Proteomes" id="UP001500393">
    <property type="component" value="Unassembled WGS sequence"/>
</dbReference>
<evidence type="ECO:0000313" key="6">
    <source>
        <dbReference type="Proteomes" id="UP001500393"/>
    </source>
</evidence>
<evidence type="ECO:0000256" key="2">
    <source>
        <dbReference type="PROSITE-ProRule" id="PRU01091"/>
    </source>
</evidence>
<evidence type="ECO:0000256" key="3">
    <source>
        <dbReference type="SAM" id="MobiDB-lite"/>
    </source>
</evidence>
<feature type="domain" description="OmpR/PhoB-type" evidence="4">
    <location>
        <begin position="109"/>
        <end position="208"/>
    </location>
</feature>
<evidence type="ECO:0000259" key="4">
    <source>
        <dbReference type="PROSITE" id="PS51755"/>
    </source>
</evidence>
<dbReference type="InterPro" id="IPR036388">
    <property type="entry name" value="WH-like_DNA-bd_sf"/>
</dbReference>
<dbReference type="InterPro" id="IPR001867">
    <property type="entry name" value="OmpR/PhoB-type_DNA-bd"/>
</dbReference>
<comment type="caution">
    <text evidence="5">The sequence shown here is derived from an EMBL/GenBank/DDBJ whole genome shotgun (WGS) entry which is preliminary data.</text>
</comment>
<dbReference type="InterPro" id="IPR016032">
    <property type="entry name" value="Sig_transdc_resp-reg_C-effctor"/>
</dbReference>
<protein>
    <recommendedName>
        <fullName evidence="4">OmpR/PhoB-type domain-containing protein</fullName>
    </recommendedName>
</protein>
<accession>A0ABP4Q3T2</accession>